<feature type="domain" description="GATA-type" evidence="4">
    <location>
        <begin position="576"/>
        <end position="634"/>
    </location>
</feature>
<feature type="compositionally biased region" description="Polar residues" evidence="3">
    <location>
        <begin position="15"/>
        <end position="29"/>
    </location>
</feature>
<organism evidence="6 7">
    <name type="scientific">Cryptococcus depauperatus CBS 7841</name>
    <dbReference type="NCBI Taxonomy" id="1295531"/>
    <lineage>
        <taxon>Eukaryota</taxon>
        <taxon>Fungi</taxon>
        <taxon>Dikarya</taxon>
        <taxon>Basidiomycota</taxon>
        <taxon>Agaricomycotina</taxon>
        <taxon>Tremellomycetes</taxon>
        <taxon>Tremellales</taxon>
        <taxon>Cryptococcaceae</taxon>
        <taxon>Cryptococcus</taxon>
    </lineage>
</organism>
<dbReference type="GeneID" id="91085824"/>
<dbReference type="PROSITE" id="PS50217">
    <property type="entry name" value="BZIP"/>
    <property type="match status" value="1"/>
</dbReference>
<feature type="compositionally biased region" description="Basic and acidic residues" evidence="3">
    <location>
        <begin position="507"/>
        <end position="519"/>
    </location>
</feature>
<feature type="compositionally biased region" description="Basic residues" evidence="3">
    <location>
        <begin position="30"/>
        <end position="39"/>
    </location>
</feature>
<dbReference type="Gene3D" id="3.30.50.10">
    <property type="entry name" value="Erythroid Transcription Factor GATA-1, subunit A"/>
    <property type="match status" value="1"/>
</dbReference>
<feature type="compositionally biased region" description="Basic residues" evidence="3">
    <location>
        <begin position="431"/>
        <end position="441"/>
    </location>
</feature>
<feature type="compositionally biased region" description="Polar residues" evidence="3">
    <location>
        <begin position="710"/>
        <end position="720"/>
    </location>
</feature>
<feature type="compositionally biased region" description="Basic and acidic residues" evidence="3">
    <location>
        <begin position="535"/>
        <end position="548"/>
    </location>
</feature>
<reference evidence="6" key="3">
    <citation type="submission" date="2024-01" db="EMBL/GenBank/DDBJ databases">
        <authorList>
            <person name="Coelho M.A."/>
            <person name="David-Palma M."/>
            <person name="Shea T."/>
            <person name="Sun S."/>
            <person name="Cuomo C.A."/>
            <person name="Heitman J."/>
        </authorList>
    </citation>
    <scope>NUCLEOTIDE SEQUENCE</scope>
    <source>
        <strain evidence="6">CBS 7841</strain>
    </source>
</reference>
<keyword evidence="2" id="KW-0175">Coiled coil</keyword>
<dbReference type="SMART" id="SM00401">
    <property type="entry name" value="ZnF_GATA"/>
    <property type="match status" value="1"/>
</dbReference>
<dbReference type="SUPFAM" id="SSF57959">
    <property type="entry name" value="Leucine zipper domain"/>
    <property type="match status" value="1"/>
</dbReference>
<dbReference type="GO" id="GO:0003700">
    <property type="term" value="F:DNA-binding transcription factor activity"/>
    <property type="evidence" value="ECO:0007669"/>
    <property type="project" value="InterPro"/>
</dbReference>
<dbReference type="InterPro" id="IPR004827">
    <property type="entry name" value="bZIP"/>
</dbReference>
<feature type="region of interest" description="Disordered" evidence="3">
    <location>
        <begin position="498"/>
        <end position="519"/>
    </location>
</feature>
<dbReference type="SMART" id="SM00338">
    <property type="entry name" value="BRLZ"/>
    <property type="match status" value="1"/>
</dbReference>
<dbReference type="RefSeq" id="XP_066067147.1">
    <property type="nucleotide sequence ID" value="XM_066211050.1"/>
</dbReference>
<dbReference type="SUPFAM" id="SSF57716">
    <property type="entry name" value="Glucocorticoid receptor-like (DNA-binding domain)"/>
    <property type="match status" value="1"/>
</dbReference>
<evidence type="ECO:0000256" key="1">
    <source>
        <dbReference type="PROSITE-ProRule" id="PRU00094"/>
    </source>
</evidence>
<feature type="region of interest" description="Disordered" evidence="3">
    <location>
        <begin position="14"/>
        <end position="52"/>
    </location>
</feature>
<dbReference type="GO" id="GO:0008270">
    <property type="term" value="F:zinc ion binding"/>
    <property type="evidence" value="ECO:0007669"/>
    <property type="project" value="UniProtKB-KW"/>
</dbReference>
<feature type="compositionally biased region" description="Polar residues" evidence="3">
    <location>
        <begin position="455"/>
        <end position="471"/>
    </location>
</feature>
<dbReference type="GO" id="GO:0043565">
    <property type="term" value="F:sequence-specific DNA binding"/>
    <property type="evidence" value="ECO:0007669"/>
    <property type="project" value="InterPro"/>
</dbReference>
<feature type="region of interest" description="Disordered" evidence="3">
    <location>
        <begin position="535"/>
        <end position="555"/>
    </location>
</feature>
<evidence type="ECO:0000313" key="7">
    <source>
        <dbReference type="Proteomes" id="UP000094043"/>
    </source>
</evidence>
<protein>
    <recommendedName>
        <fullName evidence="8">GATA-type domain-containing protein</fullName>
    </recommendedName>
</protein>
<feature type="compositionally biased region" description="Polar residues" evidence="3">
    <location>
        <begin position="387"/>
        <end position="397"/>
    </location>
</feature>
<feature type="coiled-coil region" evidence="2">
    <location>
        <begin position="72"/>
        <end position="106"/>
    </location>
</feature>
<dbReference type="EMBL" id="CP143785">
    <property type="protein sequence ID" value="WVN86447.1"/>
    <property type="molecule type" value="Genomic_DNA"/>
</dbReference>
<feature type="region of interest" description="Disordered" evidence="3">
    <location>
        <begin position="678"/>
        <end position="720"/>
    </location>
</feature>
<name>A0AAJ8M0B9_9TREE</name>
<dbReference type="KEGG" id="cdep:91085824"/>
<dbReference type="PROSITE" id="PS50114">
    <property type="entry name" value="GATA_ZN_FINGER_2"/>
    <property type="match status" value="1"/>
</dbReference>
<feature type="region of interest" description="Disordered" evidence="3">
    <location>
        <begin position="427"/>
        <end position="471"/>
    </location>
</feature>
<evidence type="ECO:0000259" key="5">
    <source>
        <dbReference type="PROSITE" id="PS50217"/>
    </source>
</evidence>
<keyword evidence="7" id="KW-1185">Reference proteome</keyword>
<evidence type="ECO:0000313" key="6">
    <source>
        <dbReference type="EMBL" id="WVN86447.1"/>
    </source>
</evidence>
<evidence type="ECO:0000256" key="2">
    <source>
        <dbReference type="SAM" id="Coils"/>
    </source>
</evidence>
<dbReference type="InterPro" id="IPR013088">
    <property type="entry name" value="Znf_NHR/GATA"/>
</dbReference>
<dbReference type="CDD" id="cd00202">
    <property type="entry name" value="ZnF_GATA"/>
    <property type="match status" value="1"/>
</dbReference>
<gene>
    <name evidence="6" type="ORF">L203_101611</name>
</gene>
<dbReference type="Gene3D" id="1.20.5.170">
    <property type="match status" value="1"/>
</dbReference>
<dbReference type="InterPro" id="IPR046347">
    <property type="entry name" value="bZIP_sf"/>
</dbReference>
<keyword evidence="1" id="KW-0479">Metal-binding</keyword>
<feature type="compositionally biased region" description="Polar residues" evidence="3">
    <location>
        <begin position="127"/>
        <end position="143"/>
    </location>
</feature>
<accession>A0AAJ8M0B9</accession>
<evidence type="ECO:0008006" key="8">
    <source>
        <dbReference type="Google" id="ProtNLM"/>
    </source>
</evidence>
<dbReference type="PROSITE" id="PS00344">
    <property type="entry name" value="GATA_ZN_FINGER_1"/>
    <property type="match status" value="1"/>
</dbReference>
<dbReference type="AlphaFoldDB" id="A0AAJ8M0B9"/>
<reference evidence="6" key="1">
    <citation type="submission" date="2016-06" db="EMBL/GenBank/DDBJ databases">
        <authorList>
            <person name="Cuomo C."/>
            <person name="Litvintseva A."/>
            <person name="Heitman J."/>
            <person name="Chen Y."/>
            <person name="Sun S."/>
            <person name="Springer D."/>
            <person name="Dromer F."/>
            <person name="Young S."/>
            <person name="Zeng Q."/>
            <person name="Chapman S."/>
            <person name="Gujja S."/>
            <person name="Saif S."/>
            <person name="Birren B."/>
        </authorList>
    </citation>
    <scope>NUCLEOTIDE SEQUENCE</scope>
    <source>
        <strain evidence="6">CBS 7841</strain>
    </source>
</reference>
<keyword evidence="1" id="KW-0862">Zinc</keyword>
<feature type="region of interest" description="Disordered" evidence="3">
    <location>
        <begin position="106"/>
        <end position="146"/>
    </location>
</feature>
<evidence type="ECO:0000256" key="3">
    <source>
        <dbReference type="SAM" id="MobiDB-lite"/>
    </source>
</evidence>
<dbReference type="Pfam" id="PF07716">
    <property type="entry name" value="bZIP_2"/>
    <property type="match status" value="1"/>
</dbReference>
<feature type="region of interest" description="Disordered" evidence="3">
    <location>
        <begin position="386"/>
        <end position="411"/>
    </location>
</feature>
<dbReference type="Proteomes" id="UP000094043">
    <property type="component" value="Chromosome 2"/>
</dbReference>
<sequence length="720" mass="79409">MVIDPSLERSLVQDDISTSQHHSLQQITQRRTKTGRPSKAKGTVPGSAADFRRREANRLAADRSRSRQAEKAAGLEHTARALAEENARLKEQIAALENALEEYHPEIQSNQRQEEGRPTSIPPRNGESLQETQQSVEDGQIQTHEQEAHSHTILAALTDITGVDFSEGNESNWMHGMESFLKETGESGRLGELAAVATGHEGEHMPLQHPERPELNANAPFNQYASSNSSSTPETNAAIIIAAALNTEVERVLMEDLALTKAAVVKVERQISFVGSENVNDEAAESTAASLLPNSIFSDEIEVLQSLFSEYQETISRLESELFPLRDNLVKTRDEKTTIEKKIVQLVKEIRSLGVNGEEEKEKTLVSLKSIGGFVETLLNEEHPDNQYVTGTFSSPALTRRRRGRPPKSDVARTIYHNFIINHSQEPEYKAKRKTPKKLLKSRLQQATAEDESESMNGQVSGPSYDSQPKTLNAICEDDQEATAEAVARAEAFILSHLNPPQSQGHGHGEHGEGERDARLESTSFADFLPAQEELERQTEESATHHSTEGTPAEHLQSINDDQLENPISVLSRLKQGPPGSCDICMRTETTVWRKLTLGGIDHKVCNACGLYHAKFGVIRPPELWGDGKSLKKRRPGASTRQELGEAEELGIPPAKRIKRSVLARNLAEMDTLGGRRIASNDGTLDEAEDAVRGQYASERDSVEREEAGPNSTIAQVFGV</sequence>
<proteinExistence type="predicted"/>
<reference evidence="6" key="2">
    <citation type="journal article" date="2022" name="Elife">
        <title>Obligate sexual reproduction of a homothallic fungus closely related to the Cryptococcus pathogenic species complex.</title>
        <authorList>
            <person name="Passer A.R."/>
            <person name="Clancey S.A."/>
            <person name="Shea T."/>
            <person name="David-Palma M."/>
            <person name="Averette A.F."/>
            <person name="Boekhout T."/>
            <person name="Porcel B.M."/>
            <person name="Nowrousian M."/>
            <person name="Cuomo C.A."/>
            <person name="Sun S."/>
            <person name="Heitman J."/>
            <person name="Coelho M.A."/>
        </authorList>
    </citation>
    <scope>NUCLEOTIDE SEQUENCE</scope>
    <source>
        <strain evidence="6">CBS 7841</strain>
    </source>
</reference>
<feature type="compositionally biased region" description="Basic and acidic residues" evidence="3">
    <location>
        <begin position="698"/>
        <end position="708"/>
    </location>
</feature>
<keyword evidence="1" id="KW-0863">Zinc-finger</keyword>
<evidence type="ECO:0000259" key="4">
    <source>
        <dbReference type="PROSITE" id="PS50114"/>
    </source>
</evidence>
<feature type="domain" description="BZIP" evidence="5">
    <location>
        <begin position="52"/>
        <end position="110"/>
    </location>
</feature>
<dbReference type="InterPro" id="IPR000679">
    <property type="entry name" value="Znf_GATA"/>
</dbReference>